<evidence type="ECO:0000313" key="2">
    <source>
        <dbReference type="EMBL" id="VBB09351.1"/>
    </source>
</evidence>
<reference evidence="2 3" key="1">
    <citation type="submission" date="2018-06" db="EMBL/GenBank/DDBJ databases">
        <authorList>
            <person name="Strepis N."/>
        </authorList>
    </citation>
    <scope>NUCLEOTIDE SEQUENCE [LARGE SCALE GENOMIC DNA]</scope>
    <source>
        <strain evidence="2">LUCI</strain>
    </source>
</reference>
<evidence type="ECO:0000259" key="1">
    <source>
        <dbReference type="PROSITE" id="PS50943"/>
    </source>
</evidence>
<accession>A0A498RD24</accession>
<feature type="domain" description="HTH cro/C1-type" evidence="1">
    <location>
        <begin position="2"/>
        <end position="30"/>
    </location>
</feature>
<dbReference type="Gene3D" id="1.10.260.40">
    <property type="entry name" value="lambda repressor-like DNA-binding domains"/>
    <property type="match status" value="1"/>
</dbReference>
<dbReference type="SUPFAM" id="SSF47413">
    <property type="entry name" value="lambda repressor-like DNA-binding domains"/>
    <property type="match status" value="1"/>
</dbReference>
<sequence length="95" mass="10704">MSNYERGNRDPDTETLNKLALIYGVTVDHLLGGKTTGATELKEKRPKDLKKTLEQSDVVFDGVPLSEQDKTKLKATLAIVFGDRKPKNKAEEFRR</sequence>
<gene>
    <name evidence="2" type="ORF">LUCI_4641</name>
</gene>
<name>A0A498RD24_9FIRM</name>
<protein>
    <recommendedName>
        <fullName evidence="1">HTH cro/C1-type domain-containing protein</fullName>
    </recommendedName>
</protein>
<dbReference type="GO" id="GO:0003677">
    <property type="term" value="F:DNA binding"/>
    <property type="evidence" value="ECO:0007669"/>
    <property type="project" value="InterPro"/>
</dbReference>
<proteinExistence type="predicted"/>
<keyword evidence="3" id="KW-1185">Reference proteome</keyword>
<dbReference type="PROSITE" id="PS50943">
    <property type="entry name" value="HTH_CROC1"/>
    <property type="match status" value="1"/>
</dbReference>
<evidence type="ECO:0000313" key="3">
    <source>
        <dbReference type="Proteomes" id="UP000277811"/>
    </source>
</evidence>
<dbReference type="CDD" id="cd00093">
    <property type="entry name" value="HTH_XRE"/>
    <property type="match status" value="1"/>
</dbReference>
<dbReference type="EMBL" id="UPPP01000116">
    <property type="protein sequence ID" value="VBB09351.1"/>
    <property type="molecule type" value="Genomic_DNA"/>
</dbReference>
<dbReference type="InterPro" id="IPR001387">
    <property type="entry name" value="Cro/C1-type_HTH"/>
</dbReference>
<organism evidence="2 3">
    <name type="scientific">Lucifera butyrica</name>
    <dbReference type="NCBI Taxonomy" id="1351585"/>
    <lineage>
        <taxon>Bacteria</taxon>
        <taxon>Bacillati</taxon>
        <taxon>Bacillota</taxon>
        <taxon>Negativicutes</taxon>
        <taxon>Veillonellales</taxon>
        <taxon>Veillonellaceae</taxon>
        <taxon>Lucifera</taxon>
    </lineage>
</organism>
<dbReference type="AlphaFoldDB" id="A0A498RD24"/>
<dbReference type="Proteomes" id="UP000277811">
    <property type="component" value="Unassembled WGS sequence"/>
</dbReference>
<dbReference type="InterPro" id="IPR010982">
    <property type="entry name" value="Lambda_DNA-bd_dom_sf"/>
</dbReference>